<reference evidence="1 2" key="1">
    <citation type="submission" date="2018-06" db="EMBL/GenBank/DDBJ databases">
        <authorList>
            <consortium name="Pathogen Informatics"/>
            <person name="Doyle S."/>
        </authorList>
    </citation>
    <scope>NUCLEOTIDE SEQUENCE [LARGE SCALE GENOMIC DNA]</scope>
    <source>
        <strain evidence="1 2">NCTC13296</strain>
    </source>
</reference>
<organism evidence="1 2">
    <name type="scientific">Rhodococcus gordoniae</name>
    <dbReference type="NCBI Taxonomy" id="223392"/>
    <lineage>
        <taxon>Bacteria</taxon>
        <taxon>Bacillati</taxon>
        <taxon>Actinomycetota</taxon>
        <taxon>Actinomycetes</taxon>
        <taxon>Mycobacteriales</taxon>
        <taxon>Nocardiaceae</taxon>
        <taxon>Rhodococcus</taxon>
    </lineage>
</organism>
<dbReference type="Proteomes" id="UP000254569">
    <property type="component" value="Unassembled WGS sequence"/>
</dbReference>
<sequence length="214" mass="23981">MPEVLAHESQCRKKITPTSRCGIACAEHGERQRPRDREIRVVITHRDILRGIVLPIDAITHIRGVREYLESVEETRRDEQVRELDVIEPEHLLTTERGRIATNVDKHVVHGSVSTSHQFRLPTAGAAVHASHHPSYRSRLGILEKIARPHAGRPDLRVEEPCVERAGEQTPIVPEGFGTEHSYVAQVGGVGTHQSIVAHRVPGRCPNRLREVPT</sequence>
<evidence type="ECO:0000313" key="2">
    <source>
        <dbReference type="Proteomes" id="UP000254569"/>
    </source>
</evidence>
<accession>A0A379M3T1</accession>
<name>A0A379M3T1_9NOCA</name>
<dbReference type="EMBL" id="UGVI01000001">
    <property type="protein sequence ID" value="SUE17004.1"/>
    <property type="molecule type" value="Genomic_DNA"/>
</dbReference>
<proteinExistence type="predicted"/>
<gene>
    <name evidence="1" type="ORF">NCTC13296_03901</name>
</gene>
<evidence type="ECO:0000313" key="1">
    <source>
        <dbReference type="EMBL" id="SUE17004.1"/>
    </source>
</evidence>
<dbReference type="AlphaFoldDB" id="A0A379M3T1"/>
<protein>
    <submittedName>
        <fullName evidence="1">Uncharacterized protein</fullName>
    </submittedName>
</protein>
<keyword evidence="2" id="KW-1185">Reference proteome</keyword>